<reference evidence="2 3" key="1">
    <citation type="submission" date="2021-10" db="EMBL/GenBank/DDBJ databases">
        <authorList>
            <person name="Koch H."/>
        </authorList>
    </citation>
    <scope>NUCLEOTIDE SEQUENCE [LARGE SCALE GENOMIC DNA]</scope>
    <source>
        <strain evidence="2">6680</strain>
    </source>
</reference>
<dbReference type="RefSeq" id="WP_239797583.1">
    <property type="nucleotide sequence ID" value="NZ_OU912926.1"/>
</dbReference>
<feature type="transmembrane region" description="Helical" evidence="1">
    <location>
        <begin position="27"/>
        <end position="46"/>
    </location>
</feature>
<keyword evidence="1" id="KW-1133">Transmembrane helix</keyword>
<feature type="transmembrane region" description="Helical" evidence="1">
    <location>
        <begin position="103"/>
        <end position="124"/>
    </location>
</feature>
<dbReference type="EMBL" id="OU912926">
    <property type="protein sequence ID" value="CAG9933868.1"/>
    <property type="molecule type" value="Genomic_DNA"/>
</dbReference>
<accession>A0ABM8Z1T6</accession>
<dbReference type="Proteomes" id="UP000839052">
    <property type="component" value="Chromosome"/>
</dbReference>
<gene>
    <name evidence="2" type="ORF">NTG6680_2619</name>
</gene>
<keyword evidence="1" id="KW-0472">Membrane</keyword>
<protein>
    <submittedName>
        <fullName evidence="2">Uncharacterized protein</fullName>
    </submittedName>
</protein>
<organism evidence="2 3">
    <name type="scientific">Candidatus Nitrotoga arctica</name>
    <dbReference type="NCBI Taxonomy" id="453162"/>
    <lineage>
        <taxon>Bacteria</taxon>
        <taxon>Pseudomonadati</taxon>
        <taxon>Pseudomonadota</taxon>
        <taxon>Betaproteobacteria</taxon>
        <taxon>Nitrosomonadales</taxon>
        <taxon>Gallionellaceae</taxon>
        <taxon>Candidatus Nitrotoga</taxon>
    </lineage>
</organism>
<evidence type="ECO:0000313" key="3">
    <source>
        <dbReference type="Proteomes" id="UP000839052"/>
    </source>
</evidence>
<feature type="transmembrane region" description="Helical" evidence="1">
    <location>
        <begin position="77"/>
        <end position="96"/>
    </location>
</feature>
<keyword evidence="3" id="KW-1185">Reference proteome</keyword>
<sequence length="138" mass="15086">MEYFVGLAIALAVSLSATFIGFDRDRVFYPTIMVVIASYYGLFAVMGGSGKTLLIEFIFIAIFFGVAVLGFKRNLWLIVAALLAHSVFDFFHALVTSNPGVPVWWPMFCLSCDVVLAVYLAWLLKKSMLVASVGKSGG</sequence>
<proteinExistence type="predicted"/>
<name>A0ABM8Z1T6_9PROT</name>
<dbReference type="InterPro" id="IPR046052">
    <property type="entry name" value="DUF6010"/>
</dbReference>
<feature type="transmembrane region" description="Helical" evidence="1">
    <location>
        <begin position="53"/>
        <end position="71"/>
    </location>
</feature>
<evidence type="ECO:0000256" key="1">
    <source>
        <dbReference type="SAM" id="Phobius"/>
    </source>
</evidence>
<evidence type="ECO:0000313" key="2">
    <source>
        <dbReference type="EMBL" id="CAG9933868.1"/>
    </source>
</evidence>
<keyword evidence="1" id="KW-0812">Transmembrane</keyword>
<dbReference type="Pfam" id="PF19473">
    <property type="entry name" value="DUF6010"/>
    <property type="match status" value="1"/>
</dbReference>